<keyword evidence="1" id="KW-0813">Transport</keyword>
<dbReference type="InterPro" id="IPR009050">
    <property type="entry name" value="Globin-like_sf"/>
</dbReference>
<reference evidence="5 6" key="1">
    <citation type="submission" date="2020-04" db="EMBL/GenBank/DDBJ databases">
        <title>Novel species.</title>
        <authorList>
            <person name="Teo W.F.A."/>
            <person name="Lipun K."/>
            <person name="Srisuk N."/>
            <person name="Duangmal K."/>
        </authorList>
    </citation>
    <scope>NUCLEOTIDE SEQUENCE [LARGE SCALE GENOMIC DNA]</scope>
    <source>
        <strain evidence="5 6">K13G38</strain>
    </source>
</reference>
<evidence type="ECO:0000256" key="4">
    <source>
        <dbReference type="ARBA" id="ARBA00023004"/>
    </source>
</evidence>
<name>A0ABX1J8G7_9PSEU</name>
<proteinExistence type="predicted"/>
<organism evidence="5 6">
    <name type="scientific">Amycolatopsis acididurans</name>
    <dbReference type="NCBI Taxonomy" id="2724524"/>
    <lineage>
        <taxon>Bacteria</taxon>
        <taxon>Bacillati</taxon>
        <taxon>Actinomycetota</taxon>
        <taxon>Actinomycetes</taxon>
        <taxon>Pseudonocardiales</taxon>
        <taxon>Pseudonocardiaceae</taxon>
        <taxon>Amycolatopsis</taxon>
    </lineage>
</organism>
<dbReference type="InterPro" id="IPR012292">
    <property type="entry name" value="Globin/Proto"/>
</dbReference>
<dbReference type="Gene3D" id="1.10.490.10">
    <property type="entry name" value="Globins"/>
    <property type="match status" value="1"/>
</dbReference>
<dbReference type="EMBL" id="JAAXLS010000010">
    <property type="protein sequence ID" value="NKQ54640.1"/>
    <property type="molecule type" value="Genomic_DNA"/>
</dbReference>
<keyword evidence="6" id="KW-1185">Reference proteome</keyword>
<gene>
    <name evidence="5" type="ORF">HFP15_17295</name>
</gene>
<comment type="caution">
    <text evidence="5">The sequence shown here is derived from an EMBL/GenBank/DDBJ whole genome shotgun (WGS) entry which is preliminary data.</text>
</comment>
<keyword evidence="4" id="KW-0408">Iron</keyword>
<dbReference type="Proteomes" id="UP000715441">
    <property type="component" value="Unassembled WGS sequence"/>
</dbReference>
<evidence type="ECO:0000313" key="5">
    <source>
        <dbReference type="EMBL" id="NKQ54640.1"/>
    </source>
</evidence>
<keyword evidence="2" id="KW-0349">Heme</keyword>
<dbReference type="Pfam" id="PF01152">
    <property type="entry name" value="Bac_globin"/>
    <property type="match status" value="1"/>
</dbReference>
<protein>
    <submittedName>
        <fullName evidence="5">Oxidoreductase</fullName>
    </submittedName>
</protein>
<evidence type="ECO:0000256" key="2">
    <source>
        <dbReference type="ARBA" id="ARBA00022617"/>
    </source>
</evidence>
<dbReference type="InterPro" id="IPR001486">
    <property type="entry name" value="Hemoglobin_trunc"/>
</dbReference>
<evidence type="ECO:0000256" key="1">
    <source>
        <dbReference type="ARBA" id="ARBA00022448"/>
    </source>
</evidence>
<dbReference type="RefSeq" id="WP_168516738.1">
    <property type="nucleotide sequence ID" value="NZ_JAAXLS010000010.1"/>
</dbReference>
<accession>A0ABX1J8G7</accession>
<evidence type="ECO:0000256" key="3">
    <source>
        <dbReference type="ARBA" id="ARBA00022723"/>
    </source>
</evidence>
<dbReference type="SUPFAM" id="SSF46458">
    <property type="entry name" value="Globin-like"/>
    <property type="match status" value="1"/>
</dbReference>
<dbReference type="CDD" id="cd14775">
    <property type="entry name" value="TrHb2_O-like"/>
    <property type="match status" value="1"/>
</dbReference>
<sequence>MRPTLYEFAGGKPAFLALARAHHERCLADPELNHPFSHPDQHPQHVERLAAYWAEVMGGPPEYSGKCGDHSAMLVMHAGNGDMSDLGRRFVECFVAAADDARLPQDPEFRAALRDYMEWAVAEVLSYPTDDIPVPSRLPMPRWSWHGPEAGSSVESLL</sequence>
<keyword evidence="3" id="KW-0479">Metal-binding</keyword>
<evidence type="ECO:0000313" key="6">
    <source>
        <dbReference type="Proteomes" id="UP000715441"/>
    </source>
</evidence>